<dbReference type="AlphaFoldDB" id="A0A9R0JYE6"/>
<dbReference type="GeneID" id="110790675"/>
<gene>
    <name evidence="2" type="primary">LOC110790675</name>
</gene>
<reference evidence="1" key="1">
    <citation type="journal article" date="2021" name="Nat. Commun.">
        <title>Genomic analyses provide insights into spinach domestication and the genetic basis of agronomic traits.</title>
        <authorList>
            <person name="Cai X."/>
            <person name="Sun X."/>
            <person name="Xu C."/>
            <person name="Sun H."/>
            <person name="Wang X."/>
            <person name="Ge C."/>
            <person name="Zhang Z."/>
            <person name="Wang Q."/>
            <person name="Fei Z."/>
            <person name="Jiao C."/>
            <person name="Wang Q."/>
        </authorList>
    </citation>
    <scope>NUCLEOTIDE SEQUENCE [LARGE SCALE GENOMIC DNA]</scope>
    <source>
        <strain evidence="1">cv. Varoflay</strain>
    </source>
</reference>
<dbReference type="KEGG" id="soe:110790675"/>
<name>A0A9R0JYE6_SPIOL</name>
<protein>
    <submittedName>
        <fullName evidence="2">Uncharacterized protein</fullName>
    </submittedName>
</protein>
<organism evidence="1 2">
    <name type="scientific">Spinacia oleracea</name>
    <name type="common">Spinach</name>
    <dbReference type="NCBI Taxonomy" id="3562"/>
    <lineage>
        <taxon>Eukaryota</taxon>
        <taxon>Viridiplantae</taxon>
        <taxon>Streptophyta</taxon>
        <taxon>Embryophyta</taxon>
        <taxon>Tracheophyta</taxon>
        <taxon>Spermatophyta</taxon>
        <taxon>Magnoliopsida</taxon>
        <taxon>eudicotyledons</taxon>
        <taxon>Gunneridae</taxon>
        <taxon>Pentapetalae</taxon>
        <taxon>Caryophyllales</taxon>
        <taxon>Chenopodiaceae</taxon>
        <taxon>Chenopodioideae</taxon>
        <taxon>Anserineae</taxon>
        <taxon>Spinacia</taxon>
    </lineage>
</organism>
<proteinExistence type="predicted"/>
<evidence type="ECO:0000313" key="1">
    <source>
        <dbReference type="Proteomes" id="UP000813463"/>
    </source>
</evidence>
<sequence>MAFARYLRWDFRYKFSVKSLRTPLTRSSLKIRCSTISIFIFFSFHLINSSYSRLCKQATNLHKRDVKHNRHSVRATANEYLIVNVSVRYFITDSQVLHRNVNVFLSN</sequence>
<dbReference type="RefSeq" id="XP_021851138.1">
    <property type="nucleotide sequence ID" value="XM_021995446.2"/>
</dbReference>
<reference evidence="2" key="2">
    <citation type="submission" date="2025-08" db="UniProtKB">
        <authorList>
            <consortium name="RefSeq"/>
        </authorList>
    </citation>
    <scope>IDENTIFICATION</scope>
    <source>
        <tissue evidence="2">Leaf</tissue>
    </source>
</reference>
<evidence type="ECO:0000313" key="2">
    <source>
        <dbReference type="RefSeq" id="XP_021851138.1"/>
    </source>
</evidence>
<keyword evidence="1" id="KW-1185">Reference proteome</keyword>
<dbReference type="Proteomes" id="UP000813463">
    <property type="component" value="Chromosome 2"/>
</dbReference>
<accession>A0A9R0JYE6</accession>